<keyword evidence="2" id="KW-0805">Transcription regulation</keyword>
<dbReference type="PANTHER" id="PTHR30537:SF5">
    <property type="entry name" value="HTH-TYPE TRANSCRIPTIONAL ACTIVATOR TTDR-RELATED"/>
    <property type="match status" value="1"/>
</dbReference>
<dbReference type="InterPro" id="IPR005119">
    <property type="entry name" value="LysR_subst-bd"/>
</dbReference>
<dbReference type="GO" id="GO:0043565">
    <property type="term" value="F:sequence-specific DNA binding"/>
    <property type="evidence" value="ECO:0007669"/>
    <property type="project" value="TreeGrafter"/>
</dbReference>
<dbReference type="OrthoDB" id="9026421at2"/>
<evidence type="ECO:0000256" key="3">
    <source>
        <dbReference type="ARBA" id="ARBA00023125"/>
    </source>
</evidence>
<dbReference type="CDD" id="cd08422">
    <property type="entry name" value="PBP2_CrgA_like"/>
    <property type="match status" value="1"/>
</dbReference>
<dbReference type="Proteomes" id="UP000197535">
    <property type="component" value="Unassembled WGS sequence"/>
</dbReference>
<reference evidence="6 7" key="1">
    <citation type="submission" date="2016-02" db="EMBL/GenBank/DDBJ databases">
        <authorList>
            <person name="Wen L."/>
            <person name="He K."/>
            <person name="Yang H."/>
        </authorList>
    </citation>
    <scope>NUCLEOTIDE SEQUENCE [LARGE SCALE GENOMIC DNA]</scope>
    <source>
        <strain evidence="6 7">TSA40</strain>
    </source>
</reference>
<dbReference type="PANTHER" id="PTHR30537">
    <property type="entry name" value="HTH-TYPE TRANSCRIPTIONAL REGULATOR"/>
    <property type="match status" value="1"/>
</dbReference>
<comment type="caution">
    <text evidence="6">The sequence shown here is derived from an EMBL/GenBank/DDBJ whole genome shotgun (WGS) entry which is preliminary data.</text>
</comment>
<keyword evidence="4" id="KW-0804">Transcription</keyword>
<sequence>MDKFQEMQAFVAVVDNGSFVRAADALNTSKAAISRQVADLEQRLGIRLLHRTTRKLSMTDEGQLFYTRCSELLNGLQEAEAELNLRSGEPSGHLRISAPVTFGVAHLAPLWGRFLHLHPKISMEVSLSDRTVDLVEDGFDLAVRIARAPHPSFIARRLASTSMVLCASPGYLKRHGAPAQPQDIASHNVISYSYWSSKDEWEFIRPGGKTEVVRTKPRLHANSGDTCVAAALQDQGIVLQPDFLVYEALRDGRLKRLLADYQTVELGIYAIYASRRQLPLKLRYLIDFLVTSFEKPAWGAGGDGSAVIQSPASQ</sequence>
<dbReference type="Gene3D" id="1.10.10.10">
    <property type="entry name" value="Winged helix-like DNA-binding domain superfamily/Winged helix DNA-binding domain"/>
    <property type="match status" value="1"/>
</dbReference>
<dbReference type="Pfam" id="PF00126">
    <property type="entry name" value="HTH_1"/>
    <property type="match status" value="1"/>
</dbReference>
<gene>
    <name evidence="6" type="ORF">AYR66_26360</name>
</gene>
<dbReference type="GO" id="GO:0006351">
    <property type="term" value="P:DNA-templated transcription"/>
    <property type="evidence" value="ECO:0007669"/>
    <property type="project" value="TreeGrafter"/>
</dbReference>
<dbReference type="AlphaFoldDB" id="A0A254TRZ6"/>
<evidence type="ECO:0000256" key="4">
    <source>
        <dbReference type="ARBA" id="ARBA00023163"/>
    </source>
</evidence>
<evidence type="ECO:0000313" key="7">
    <source>
        <dbReference type="Proteomes" id="UP000197535"/>
    </source>
</evidence>
<dbReference type="SUPFAM" id="SSF53850">
    <property type="entry name" value="Periplasmic binding protein-like II"/>
    <property type="match status" value="1"/>
</dbReference>
<comment type="similarity">
    <text evidence="1">Belongs to the LysR transcriptional regulatory family.</text>
</comment>
<dbReference type="SUPFAM" id="SSF46785">
    <property type="entry name" value="Winged helix' DNA-binding domain"/>
    <property type="match status" value="1"/>
</dbReference>
<dbReference type="RefSeq" id="WP_088709997.1">
    <property type="nucleotide sequence ID" value="NZ_LSTO01000001.1"/>
</dbReference>
<dbReference type="EMBL" id="LSTO01000001">
    <property type="protein sequence ID" value="OWW22498.1"/>
    <property type="molecule type" value="Genomic_DNA"/>
</dbReference>
<organism evidence="6 7">
    <name type="scientific">Noviherbaspirillum denitrificans</name>
    <dbReference type="NCBI Taxonomy" id="1968433"/>
    <lineage>
        <taxon>Bacteria</taxon>
        <taxon>Pseudomonadati</taxon>
        <taxon>Pseudomonadota</taxon>
        <taxon>Betaproteobacteria</taxon>
        <taxon>Burkholderiales</taxon>
        <taxon>Oxalobacteraceae</taxon>
        <taxon>Noviherbaspirillum</taxon>
    </lineage>
</organism>
<dbReference type="InterPro" id="IPR036388">
    <property type="entry name" value="WH-like_DNA-bd_sf"/>
</dbReference>
<dbReference type="FunFam" id="1.10.10.10:FF:000001">
    <property type="entry name" value="LysR family transcriptional regulator"/>
    <property type="match status" value="1"/>
</dbReference>
<dbReference type="PRINTS" id="PR00039">
    <property type="entry name" value="HTHLYSR"/>
</dbReference>
<dbReference type="Gene3D" id="3.40.190.290">
    <property type="match status" value="1"/>
</dbReference>
<proteinExistence type="inferred from homology"/>
<protein>
    <submittedName>
        <fullName evidence="6">LysR family transcriptional regulator</fullName>
    </submittedName>
</protein>
<dbReference type="FunFam" id="3.40.190.290:FF:000001">
    <property type="entry name" value="Transcriptional regulator, LysR family"/>
    <property type="match status" value="1"/>
</dbReference>
<evidence type="ECO:0000259" key="5">
    <source>
        <dbReference type="PROSITE" id="PS50931"/>
    </source>
</evidence>
<dbReference type="GO" id="GO:0003700">
    <property type="term" value="F:DNA-binding transcription factor activity"/>
    <property type="evidence" value="ECO:0007669"/>
    <property type="project" value="InterPro"/>
</dbReference>
<name>A0A254TRZ6_9BURK</name>
<evidence type="ECO:0000256" key="2">
    <source>
        <dbReference type="ARBA" id="ARBA00023015"/>
    </source>
</evidence>
<keyword evidence="7" id="KW-1185">Reference proteome</keyword>
<dbReference type="InterPro" id="IPR036390">
    <property type="entry name" value="WH_DNA-bd_sf"/>
</dbReference>
<evidence type="ECO:0000256" key="1">
    <source>
        <dbReference type="ARBA" id="ARBA00009437"/>
    </source>
</evidence>
<feature type="domain" description="HTH lysR-type" evidence="5">
    <location>
        <begin position="1"/>
        <end position="59"/>
    </location>
</feature>
<dbReference type="PROSITE" id="PS50931">
    <property type="entry name" value="HTH_LYSR"/>
    <property type="match status" value="1"/>
</dbReference>
<evidence type="ECO:0000313" key="6">
    <source>
        <dbReference type="EMBL" id="OWW22498.1"/>
    </source>
</evidence>
<dbReference type="Pfam" id="PF03466">
    <property type="entry name" value="LysR_substrate"/>
    <property type="match status" value="1"/>
</dbReference>
<keyword evidence="3" id="KW-0238">DNA-binding</keyword>
<dbReference type="InterPro" id="IPR000847">
    <property type="entry name" value="LysR_HTH_N"/>
</dbReference>
<accession>A0A254TRZ6</accession>
<dbReference type="InterPro" id="IPR058163">
    <property type="entry name" value="LysR-type_TF_proteobact-type"/>
</dbReference>